<evidence type="ECO:0000313" key="7">
    <source>
        <dbReference type="EMBL" id="ADI29785.1"/>
    </source>
</evidence>
<gene>
    <name evidence="7" type="ordered locus">M301_1402</name>
</gene>
<dbReference type="KEGG" id="meh:M301_1402"/>
<comment type="cofactor">
    <cofactor evidence="1">
        <name>heme</name>
        <dbReference type="ChEBI" id="CHEBI:30413"/>
    </cofactor>
</comment>
<dbReference type="PROSITE" id="PS01213">
    <property type="entry name" value="GLOBIN_FAM_2"/>
    <property type="match status" value="1"/>
</dbReference>
<dbReference type="PANTHER" id="PTHR47366:SF1">
    <property type="entry name" value="TWO-ON-TWO HEMOGLOBIN-3"/>
    <property type="match status" value="1"/>
</dbReference>
<dbReference type="InterPro" id="IPR012292">
    <property type="entry name" value="Globin/Proto"/>
</dbReference>
<keyword evidence="2" id="KW-0813">Transport</keyword>
<dbReference type="CDD" id="cd14773">
    <property type="entry name" value="TrHb2_PhHbO-like_O"/>
    <property type="match status" value="1"/>
</dbReference>
<dbReference type="Proteomes" id="UP000000383">
    <property type="component" value="Chromosome"/>
</dbReference>
<evidence type="ECO:0000256" key="4">
    <source>
        <dbReference type="ARBA" id="ARBA00022723"/>
    </source>
</evidence>
<evidence type="ECO:0000256" key="6">
    <source>
        <dbReference type="ARBA" id="ARBA00034496"/>
    </source>
</evidence>
<dbReference type="Pfam" id="PF01152">
    <property type="entry name" value="Bac_globin"/>
    <property type="match status" value="1"/>
</dbReference>
<evidence type="ECO:0000256" key="2">
    <source>
        <dbReference type="ARBA" id="ARBA00022448"/>
    </source>
</evidence>
<sequence>MNIQPVISDTANSSLYDLVGGETGVLNLVKVFYDIVETENFAHKLLLLHLRGNGLAHSRLEQFNFLSGFLGGPKLYVEKHGHSNVRTMHEHVEINAESKDIWLACMDKAIDQVGLETTTKNKLMRNFTAAAERLVNRSD</sequence>
<keyword evidence="5" id="KW-0408">Iron</keyword>
<evidence type="ECO:0000256" key="1">
    <source>
        <dbReference type="ARBA" id="ARBA00001971"/>
    </source>
</evidence>
<keyword evidence="8" id="KW-1185">Reference proteome</keyword>
<comment type="similarity">
    <text evidence="6">Belongs to the truncated hemoglobin family. Group II subfamily.</text>
</comment>
<organism evidence="7 8">
    <name type="scientific">Methylotenera versatilis (strain 301)</name>
    <dbReference type="NCBI Taxonomy" id="666681"/>
    <lineage>
        <taxon>Bacteria</taxon>
        <taxon>Pseudomonadati</taxon>
        <taxon>Pseudomonadota</taxon>
        <taxon>Betaproteobacteria</taxon>
        <taxon>Nitrosomonadales</taxon>
        <taxon>Methylophilaceae</taxon>
        <taxon>Methylotenera</taxon>
    </lineage>
</organism>
<dbReference type="RefSeq" id="WP_013148097.1">
    <property type="nucleotide sequence ID" value="NC_014207.1"/>
</dbReference>
<evidence type="ECO:0000256" key="5">
    <source>
        <dbReference type="ARBA" id="ARBA00023004"/>
    </source>
</evidence>
<dbReference type="Gene3D" id="1.10.490.10">
    <property type="entry name" value="Globins"/>
    <property type="match status" value="1"/>
</dbReference>
<dbReference type="GO" id="GO:0046872">
    <property type="term" value="F:metal ion binding"/>
    <property type="evidence" value="ECO:0007669"/>
    <property type="project" value="UniProtKB-KW"/>
</dbReference>
<protein>
    <submittedName>
        <fullName evidence="7">Globin</fullName>
    </submittedName>
</protein>
<dbReference type="STRING" id="666681.M301_1402"/>
<dbReference type="InterPro" id="IPR009050">
    <property type="entry name" value="Globin-like_sf"/>
</dbReference>
<keyword evidence="4" id="KW-0479">Metal-binding</keyword>
<dbReference type="InterPro" id="IPR001486">
    <property type="entry name" value="Hemoglobin_trunc"/>
</dbReference>
<reference evidence="7 8" key="2">
    <citation type="journal article" date="2011" name="J. Bacteriol.">
        <title>Genomes of three methylotrophs from a single niche uncover genetic and metabolic divergence of Methylophilaceae.</title>
        <authorList>
            <person name="Lapidus A."/>
            <person name="Clum A."/>
            <person name="Labutti K."/>
            <person name="Kaluzhnaya M.G."/>
            <person name="Lim S."/>
            <person name="Beck D.A."/>
            <person name="Glavina Del Rio T."/>
            <person name="Nolan M."/>
            <person name="Mavromatis K."/>
            <person name="Huntemann M."/>
            <person name="Lucas S."/>
            <person name="Lidstrom M.E."/>
            <person name="Ivanova N."/>
            <person name="Chistoserdova L."/>
        </authorList>
    </citation>
    <scope>NUCLEOTIDE SEQUENCE [LARGE SCALE GENOMIC DNA]</scope>
    <source>
        <strain evidence="7 8">301</strain>
    </source>
</reference>
<proteinExistence type="inferred from homology"/>
<dbReference type="InterPro" id="IPR019795">
    <property type="entry name" value="Globin_bac-like_CS"/>
</dbReference>
<evidence type="ECO:0000313" key="8">
    <source>
        <dbReference type="Proteomes" id="UP000000383"/>
    </source>
</evidence>
<reference evidence="8" key="1">
    <citation type="submission" date="2010-05" db="EMBL/GenBank/DDBJ databases">
        <title>Complete sequence of Methylotenera sp. 301.</title>
        <authorList>
            <person name="Lucas S."/>
            <person name="Copeland A."/>
            <person name="Lapidus A."/>
            <person name="Cheng J.-F."/>
            <person name="Bruce D."/>
            <person name="Goodwin L."/>
            <person name="Pitluck S."/>
            <person name="Clum A."/>
            <person name="Land M."/>
            <person name="Hauser L."/>
            <person name="Kyrpides N."/>
            <person name="Ivanova N."/>
            <person name="Chistoservova L."/>
            <person name="Kalyuzhnaya M."/>
            <person name="Woyke T."/>
        </authorList>
    </citation>
    <scope>NUCLEOTIDE SEQUENCE [LARGE SCALE GENOMIC DNA]</scope>
    <source>
        <strain evidence="8">301</strain>
    </source>
</reference>
<dbReference type="GO" id="GO:0005344">
    <property type="term" value="F:oxygen carrier activity"/>
    <property type="evidence" value="ECO:0007669"/>
    <property type="project" value="InterPro"/>
</dbReference>
<name>D7DIA0_METV0</name>
<dbReference type="InterPro" id="IPR044203">
    <property type="entry name" value="GlbO/GLB3-like"/>
</dbReference>
<dbReference type="EMBL" id="CP002056">
    <property type="protein sequence ID" value="ADI29785.1"/>
    <property type="molecule type" value="Genomic_DNA"/>
</dbReference>
<accession>D7DIA0</accession>
<dbReference type="PANTHER" id="PTHR47366">
    <property type="entry name" value="TWO-ON-TWO HEMOGLOBIN-3"/>
    <property type="match status" value="1"/>
</dbReference>
<dbReference type="eggNOG" id="COG2346">
    <property type="taxonomic scope" value="Bacteria"/>
</dbReference>
<dbReference type="SUPFAM" id="SSF46458">
    <property type="entry name" value="Globin-like"/>
    <property type="match status" value="1"/>
</dbReference>
<dbReference type="AlphaFoldDB" id="D7DIA0"/>
<dbReference type="GO" id="GO:0020037">
    <property type="term" value="F:heme binding"/>
    <property type="evidence" value="ECO:0007669"/>
    <property type="project" value="InterPro"/>
</dbReference>
<evidence type="ECO:0000256" key="3">
    <source>
        <dbReference type="ARBA" id="ARBA00022617"/>
    </source>
</evidence>
<keyword evidence="3" id="KW-0349">Heme</keyword>
<dbReference type="OrthoDB" id="9790913at2"/>
<dbReference type="HOGENOM" id="CLU_103526_3_0_4"/>
<dbReference type="GO" id="GO:0019825">
    <property type="term" value="F:oxygen binding"/>
    <property type="evidence" value="ECO:0007669"/>
    <property type="project" value="InterPro"/>
</dbReference>